<protein>
    <submittedName>
        <fullName evidence="1">Glycosyl hydrolase family 5</fullName>
    </submittedName>
</protein>
<evidence type="ECO:0000313" key="2">
    <source>
        <dbReference type="Proteomes" id="UP000306319"/>
    </source>
</evidence>
<keyword evidence="2" id="KW-1185">Reference proteome</keyword>
<dbReference type="Proteomes" id="UP000306319">
    <property type="component" value="Unassembled WGS sequence"/>
</dbReference>
<keyword evidence="1" id="KW-0378">Hydrolase</keyword>
<evidence type="ECO:0000313" key="1">
    <source>
        <dbReference type="EMBL" id="TGY78230.1"/>
    </source>
</evidence>
<gene>
    <name evidence="1" type="ORF">E5331_11045</name>
</gene>
<organism evidence="1 2">
    <name type="scientific">Lepagella muris</name>
    <dbReference type="NCBI Taxonomy" id="3032870"/>
    <lineage>
        <taxon>Bacteria</taxon>
        <taxon>Pseudomonadati</taxon>
        <taxon>Bacteroidota</taxon>
        <taxon>Bacteroidia</taxon>
        <taxon>Bacteroidales</taxon>
        <taxon>Muribaculaceae</taxon>
        <taxon>Lepagella</taxon>
    </lineage>
</organism>
<sequence length="684" mass="76088">MTRIKYIFILAMFLASFPMFAWEGMDMPELHVEGRYLVDEAGNKVNLHGFGQTYSPWFNEQGSKWSNYNVEACLKYNKEKIDKIMKAGWKVNYLRLHMDPYWSNTPGVATTGENDISAFDFNRFKTYLDKVFIPMAEYAISKGLYVVMRPPGVCPEQIEVGGDYHKYLKRVWGYVSILNKLTSNPHIMFELANEPVQIKGTDGNYGAGTDACNESLTQFFQEIVDLMRNNGCNNILWVPGTGYQSQYAGFAKYPIKGENIGYAVHVYPGWYGSDAIEPSHELGGSYGGGFTTFAEGWAKQIEPAAAIAPIMVTEMDWAPSVYNASWGKSITGRMLGEGFGANFKLLADNTGNVSWMIFTGPELLAEFKDEPGTEGAYTFLTDPDACPWPVYHWFKEYAGDELPEVKDIDLYMSPRKDSAVGDSMIMLPGRRCAAVMIGNNGAGYELNISGNVEVSIDDEAVVEWRDGYFHANGIGETDCTLSYAYGKDSGTRNIHFVCTPFPLVSGYFNPSIWEKGNFNESTSEVTTGTYGFAGWQYPSGIDLSGYDYIVAELAAPSSRGVSFRVFDKDSYWTDPAMADFGGDTKVVVNLKEMVSNEGRRLDASHVYIVGFWSLGNEPFRLKRVYVTNDPDGDSGVDILSEERSSAVDVYDLHGRKLKSRVGVEDATDGLLPGIYIVGGKKIKI</sequence>
<dbReference type="EMBL" id="SRYB01000015">
    <property type="protein sequence ID" value="TGY78230.1"/>
    <property type="molecule type" value="Genomic_DNA"/>
</dbReference>
<comment type="caution">
    <text evidence="1">The sequence shown here is derived from an EMBL/GenBank/DDBJ whole genome shotgun (WGS) entry which is preliminary data.</text>
</comment>
<reference evidence="1" key="1">
    <citation type="submission" date="2019-04" db="EMBL/GenBank/DDBJ databases">
        <title>Microbes associate with the intestines of laboratory mice.</title>
        <authorList>
            <person name="Navarre W."/>
            <person name="Wong E."/>
            <person name="Huang K."/>
            <person name="Tropini C."/>
            <person name="Ng K."/>
            <person name="Yu B."/>
        </authorList>
    </citation>
    <scope>NUCLEOTIDE SEQUENCE</scope>
    <source>
        <strain evidence="1">NM04_E33</strain>
    </source>
</reference>
<name>A0AC61RE32_9BACT</name>
<accession>A0AC61RE32</accession>
<proteinExistence type="predicted"/>